<dbReference type="EMBL" id="JADOUF010000001">
    <property type="protein sequence ID" value="MBG6138510.1"/>
    <property type="molecule type" value="Genomic_DNA"/>
</dbReference>
<dbReference type="InterPro" id="IPR017850">
    <property type="entry name" value="Alkaline_phosphatase_core_sf"/>
</dbReference>
<keyword evidence="3" id="KW-0732">Signal</keyword>
<dbReference type="PANTHER" id="PTHR31956">
    <property type="entry name" value="NON-SPECIFIC PHOSPHOLIPASE C4-RELATED"/>
    <property type="match status" value="1"/>
</dbReference>
<evidence type="ECO:0000256" key="2">
    <source>
        <dbReference type="ARBA" id="ARBA00023026"/>
    </source>
</evidence>
<dbReference type="InterPro" id="IPR007312">
    <property type="entry name" value="Phosphoesterase"/>
</dbReference>
<evidence type="ECO:0000256" key="1">
    <source>
        <dbReference type="ARBA" id="ARBA00022801"/>
    </source>
</evidence>
<evidence type="ECO:0000256" key="3">
    <source>
        <dbReference type="SAM" id="SignalP"/>
    </source>
</evidence>
<evidence type="ECO:0000313" key="5">
    <source>
        <dbReference type="Proteomes" id="UP000622552"/>
    </source>
</evidence>
<dbReference type="PANTHER" id="PTHR31956:SF8">
    <property type="entry name" value="ACID PHOSPHATASE PHOA (AFU_ORTHOLOGUE AFUA_1G03570)"/>
    <property type="match status" value="1"/>
</dbReference>
<dbReference type="GO" id="GO:0016788">
    <property type="term" value="F:hydrolase activity, acting on ester bonds"/>
    <property type="evidence" value="ECO:0007669"/>
    <property type="project" value="InterPro"/>
</dbReference>
<protein>
    <recommendedName>
        <fullName evidence="6">Phosphoesterase family protein</fullName>
    </recommendedName>
</protein>
<keyword evidence="1" id="KW-0378">Hydrolase</keyword>
<sequence>MLPPLRKRWRFTLPLLLLTVLALLAPAELGTAQAAASNALSLNQSSYTPGQNLVATYSTTQVSSTNWIGIYQSTVTPGSSASLKWDWAPNASGTVTLSTSSLSPGSYKAYFLANNGYTPVTTPVFFTVVSASTTSTPTSMLCVGQGTYAAGQAVSASYATASPSSSNWVAVYPDTVTQPNTSYLSWAYAPNASGTVSVSTSGLAAGNYFLYYLANNGYTTLAKAARFSVAATAAGPNLIVNGDGECGNPSASGYDAVTLPGWQITGVPTVVGYDVGSGFPVASTPGPANRGNQFLSGGAVGDSTLTQTADVSAAGSQIDGGGVTYNLSGWLGGYAGETSSATVKLAFRNAAGTQLGTSQIGPVTASDRGSVTKLLQRATTGTVPAGTRSVGVTVQFSGVPSRNASNSYNDSYADNLSLTLSATVPAPALPAPVANAVPQFDHVFFVMLENRSYDQVIGQAPYLTGIGNANVKLGQSYGAVHPSDPNYMAVAGGSTYGHVDNPMPGAIGALTGKHLGDLTEAAGKQWRGYIEDMVAPCNLKNNGYFDPDNMPFLFFQDVANNPARCQEHLHPVSQLWTDLQSTATTPNFVWFEPNTCNTMHSCSTATGDDWFKNNLPKILNSPAWTQQRSLIIITFDEDDSASGQRVPTIVLGSQGTTKTGFTSGTHYTQYSMTRTIEGALGLPHITQNDQYATPLNDIWR</sequence>
<dbReference type="Proteomes" id="UP000622552">
    <property type="component" value="Unassembled WGS sequence"/>
</dbReference>
<feature type="chain" id="PRO_5035238558" description="Phosphoesterase family protein" evidence="3">
    <location>
        <begin position="35"/>
        <end position="700"/>
    </location>
</feature>
<gene>
    <name evidence="4" type="ORF">IW245_004704</name>
</gene>
<keyword evidence="5" id="KW-1185">Reference proteome</keyword>
<dbReference type="GO" id="GO:0009395">
    <property type="term" value="P:phospholipid catabolic process"/>
    <property type="evidence" value="ECO:0007669"/>
    <property type="project" value="TreeGrafter"/>
</dbReference>
<evidence type="ECO:0008006" key="6">
    <source>
        <dbReference type="Google" id="ProtNLM"/>
    </source>
</evidence>
<comment type="caution">
    <text evidence="4">The sequence shown here is derived from an EMBL/GenBank/DDBJ whole genome shotgun (WGS) entry which is preliminary data.</text>
</comment>
<organism evidence="4 5">
    <name type="scientific">Longispora fulva</name>
    <dbReference type="NCBI Taxonomy" id="619741"/>
    <lineage>
        <taxon>Bacteria</taxon>
        <taxon>Bacillati</taxon>
        <taxon>Actinomycetota</taxon>
        <taxon>Actinomycetes</taxon>
        <taxon>Micromonosporales</taxon>
        <taxon>Micromonosporaceae</taxon>
        <taxon>Longispora</taxon>
    </lineage>
</organism>
<dbReference type="Pfam" id="PF04185">
    <property type="entry name" value="Phosphoesterase"/>
    <property type="match status" value="1"/>
</dbReference>
<keyword evidence="2" id="KW-0843">Virulence</keyword>
<evidence type="ECO:0000313" key="4">
    <source>
        <dbReference type="EMBL" id="MBG6138510.1"/>
    </source>
</evidence>
<dbReference type="Gene3D" id="3.40.720.10">
    <property type="entry name" value="Alkaline Phosphatase, subunit A"/>
    <property type="match status" value="1"/>
</dbReference>
<feature type="signal peptide" evidence="3">
    <location>
        <begin position="1"/>
        <end position="34"/>
    </location>
</feature>
<name>A0A8J7KHG9_9ACTN</name>
<accession>A0A8J7KHG9</accession>
<reference evidence="4" key="1">
    <citation type="submission" date="2020-11" db="EMBL/GenBank/DDBJ databases">
        <title>Sequencing the genomes of 1000 actinobacteria strains.</title>
        <authorList>
            <person name="Klenk H.-P."/>
        </authorList>
    </citation>
    <scope>NUCLEOTIDE SEQUENCE</scope>
    <source>
        <strain evidence="4">DSM 45356</strain>
    </source>
</reference>
<proteinExistence type="predicted"/>
<dbReference type="RefSeq" id="WP_197005259.1">
    <property type="nucleotide sequence ID" value="NZ_BONS01000025.1"/>
</dbReference>
<dbReference type="AlphaFoldDB" id="A0A8J7KHG9"/>